<reference evidence="2 3" key="1">
    <citation type="submission" date="2020-04" db="EMBL/GenBank/DDBJ databases">
        <title>Genomic insights into acetone-butanol-ethanol (ABE) fermentation by sequencing solventogenic clostridia strains.</title>
        <authorList>
            <person name="Brown S."/>
        </authorList>
    </citation>
    <scope>NUCLEOTIDE SEQUENCE [LARGE SCALE GENOMIC DNA]</scope>
    <source>
        <strain evidence="2 3">DJ011</strain>
    </source>
</reference>
<dbReference type="Gene3D" id="6.10.140.1340">
    <property type="match status" value="1"/>
</dbReference>
<dbReference type="InterPro" id="IPR021309">
    <property type="entry name" value="YgaP-like_TM"/>
</dbReference>
<dbReference type="EMBL" id="JAAZWO010000003">
    <property type="protein sequence ID" value="MBC2396714.1"/>
    <property type="molecule type" value="Genomic_DNA"/>
</dbReference>
<name>A0A923IZJ6_CLOTT</name>
<proteinExistence type="predicted"/>
<dbReference type="Pfam" id="PF11127">
    <property type="entry name" value="YgaP-like_TM"/>
    <property type="match status" value="1"/>
</dbReference>
<sequence>MFSFPDTTKRVELNTDKYINEKIRKRTLKNIEYYTNKENEEIISRIKKLNKEWDIERLLEANAASAVILSTILGFKVNKKWFYISSIVGGFLLQHALQGWCPPVPIFRRLGVRTSSEIDYEKEILEKLLKAHGGY</sequence>
<protein>
    <submittedName>
        <fullName evidence="2">DUF2892 domain-containing protein</fullName>
    </submittedName>
</protein>
<evidence type="ECO:0000313" key="3">
    <source>
        <dbReference type="Proteomes" id="UP000563151"/>
    </source>
</evidence>
<organism evidence="2 3">
    <name type="scientific">Clostridium tetanomorphum</name>
    <dbReference type="NCBI Taxonomy" id="1553"/>
    <lineage>
        <taxon>Bacteria</taxon>
        <taxon>Bacillati</taxon>
        <taxon>Bacillota</taxon>
        <taxon>Clostridia</taxon>
        <taxon>Eubacteriales</taxon>
        <taxon>Clostridiaceae</taxon>
        <taxon>Clostridium</taxon>
    </lineage>
</organism>
<dbReference type="Proteomes" id="UP000563151">
    <property type="component" value="Unassembled WGS sequence"/>
</dbReference>
<gene>
    <name evidence="2" type="ORF">HGG79_02815</name>
</gene>
<comment type="caution">
    <text evidence="2">The sequence shown here is derived from an EMBL/GenBank/DDBJ whole genome shotgun (WGS) entry which is preliminary data.</text>
</comment>
<dbReference type="RefSeq" id="WP_035146590.1">
    <property type="nucleotide sequence ID" value="NZ_JAAZWO010000003.1"/>
</dbReference>
<feature type="domain" description="Inner membrane protein YgaP-like transmembrane" evidence="1">
    <location>
        <begin position="55"/>
        <end position="108"/>
    </location>
</feature>
<evidence type="ECO:0000313" key="2">
    <source>
        <dbReference type="EMBL" id="MBC2396714.1"/>
    </source>
</evidence>
<accession>A0A923IZJ6</accession>
<evidence type="ECO:0000259" key="1">
    <source>
        <dbReference type="Pfam" id="PF11127"/>
    </source>
</evidence>
<keyword evidence="3" id="KW-1185">Reference proteome</keyword>
<dbReference type="AlphaFoldDB" id="A0A923IZJ6"/>